<organism evidence="1 2">
    <name type="scientific">Clarias magur</name>
    <name type="common">Asian catfish</name>
    <name type="synonym">Macropteronotus magur</name>
    <dbReference type="NCBI Taxonomy" id="1594786"/>
    <lineage>
        <taxon>Eukaryota</taxon>
        <taxon>Metazoa</taxon>
        <taxon>Chordata</taxon>
        <taxon>Craniata</taxon>
        <taxon>Vertebrata</taxon>
        <taxon>Euteleostomi</taxon>
        <taxon>Actinopterygii</taxon>
        <taxon>Neopterygii</taxon>
        <taxon>Teleostei</taxon>
        <taxon>Ostariophysi</taxon>
        <taxon>Siluriformes</taxon>
        <taxon>Clariidae</taxon>
        <taxon>Clarias</taxon>
    </lineage>
</organism>
<dbReference type="AlphaFoldDB" id="A0A8J4UN75"/>
<evidence type="ECO:0000313" key="1">
    <source>
        <dbReference type="EMBL" id="KAF5898460.1"/>
    </source>
</evidence>
<gene>
    <name evidence="1" type="ORF">DAT39_011796</name>
</gene>
<accession>A0A8J4UN75</accession>
<name>A0A8J4UN75_CLAMG</name>
<reference evidence="1" key="1">
    <citation type="submission" date="2020-07" db="EMBL/GenBank/DDBJ databases">
        <title>Clarias magur genome sequencing, assembly and annotation.</title>
        <authorList>
            <person name="Kushwaha B."/>
            <person name="Kumar R."/>
            <person name="Das P."/>
            <person name="Joshi C.G."/>
            <person name="Kumar D."/>
            <person name="Nagpure N.S."/>
            <person name="Pandey M."/>
            <person name="Agarwal S."/>
            <person name="Srivastava S."/>
            <person name="Singh M."/>
            <person name="Sahoo L."/>
            <person name="Jayasankar P."/>
            <person name="Meher P.K."/>
            <person name="Koringa P.G."/>
            <person name="Iquebal M.A."/>
            <person name="Das S.P."/>
            <person name="Bit A."/>
            <person name="Patnaik S."/>
            <person name="Patel N."/>
            <person name="Shah T.M."/>
            <person name="Hinsu A."/>
            <person name="Jena J.K."/>
        </authorList>
    </citation>
    <scope>NUCLEOTIDE SEQUENCE</scope>
    <source>
        <strain evidence="1">CIFAMagur01</strain>
        <tissue evidence="1">Testis</tissue>
    </source>
</reference>
<evidence type="ECO:0000313" key="2">
    <source>
        <dbReference type="Proteomes" id="UP000727407"/>
    </source>
</evidence>
<comment type="caution">
    <text evidence="1">The sequence shown here is derived from an EMBL/GenBank/DDBJ whole genome shotgun (WGS) entry which is preliminary data.</text>
</comment>
<feature type="non-terminal residue" evidence="1">
    <location>
        <position position="1"/>
    </location>
</feature>
<keyword evidence="2" id="KW-1185">Reference proteome</keyword>
<dbReference type="EMBL" id="QNUK01000198">
    <property type="protein sequence ID" value="KAF5898460.1"/>
    <property type="molecule type" value="Genomic_DNA"/>
</dbReference>
<sequence>LDKVSLKEVDIVEEVIIKVMCCRESWLRAWRRKLGHHSVVSEYSPGSKSISLKCSKCEGENVEQFALFICDVLYCMQEDKISTVSEIQHPKEST</sequence>
<proteinExistence type="predicted"/>
<protein>
    <submittedName>
        <fullName evidence="1">Uncharacterized protein</fullName>
    </submittedName>
</protein>
<dbReference type="Proteomes" id="UP000727407">
    <property type="component" value="Unassembled WGS sequence"/>
</dbReference>